<dbReference type="InterPro" id="IPR006158">
    <property type="entry name" value="Cobalamin-bd"/>
</dbReference>
<dbReference type="PIRSF" id="PIRSF000381">
    <property type="entry name" value="MetH"/>
    <property type="match status" value="1"/>
</dbReference>
<dbReference type="Pfam" id="PF00809">
    <property type="entry name" value="Pterin_bind"/>
    <property type="match status" value="1"/>
</dbReference>
<evidence type="ECO:0000256" key="5">
    <source>
        <dbReference type="ARBA" id="ARBA00010398"/>
    </source>
</evidence>
<evidence type="ECO:0000256" key="21">
    <source>
        <dbReference type="PIRNR" id="PIRNR000381"/>
    </source>
</evidence>
<dbReference type="Pfam" id="PF02310">
    <property type="entry name" value="B12-binding"/>
    <property type="match status" value="1"/>
</dbReference>
<dbReference type="PROSITE" id="PS50974">
    <property type="entry name" value="ADOMET_ACTIVATION"/>
    <property type="match status" value="1"/>
</dbReference>
<dbReference type="InterPro" id="IPR004223">
    <property type="entry name" value="VitB12-dep_Met_synth_activ_dom"/>
</dbReference>
<feature type="binding site" evidence="22">
    <location>
        <position position="257"/>
    </location>
    <ligand>
        <name>Zn(2+)</name>
        <dbReference type="ChEBI" id="CHEBI:29105"/>
    </ligand>
</feature>
<feature type="domain" description="Pterin-binding" evidence="24">
    <location>
        <begin position="366"/>
        <end position="627"/>
    </location>
</feature>
<evidence type="ECO:0000259" key="27">
    <source>
        <dbReference type="PROSITE" id="PS51337"/>
    </source>
</evidence>
<dbReference type="Gene3D" id="3.20.20.20">
    <property type="entry name" value="Dihydropteroate synthase-like"/>
    <property type="match status" value="1"/>
</dbReference>
<dbReference type="SUPFAM" id="SSF52242">
    <property type="entry name" value="Cobalamin (vitamin B12)-binding domain"/>
    <property type="match status" value="1"/>
</dbReference>
<evidence type="ECO:0000256" key="22">
    <source>
        <dbReference type="PROSITE-ProRule" id="PRU00333"/>
    </source>
</evidence>
<comment type="catalytic activity">
    <reaction evidence="1 21">
        <text>(6S)-5-methyl-5,6,7,8-tetrahydrofolate + L-homocysteine = (6S)-5,6,7,8-tetrahydrofolate + L-methionine</text>
        <dbReference type="Rhea" id="RHEA:11172"/>
        <dbReference type="ChEBI" id="CHEBI:18608"/>
        <dbReference type="ChEBI" id="CHEBI:57453"/>
        <dbReference type="ChEBI" id="CHEBI:57844"/>
        <dbReference type="ChEBI" id="CHEBI:58199"/>
        <dbReference type="EC" id="2.1.1.13"/>
    </reaction>
</comment>
<dbReference type="Pfam" id="PF02574">
    <property type="entry name" value="S-methyl_trans"/>
    <property type="match status" value="1"/>
</dbReference>
<dbReference type="PROSITE" id="PS51332">
    <property type="entry name" value="B12_BINDING"/>
    <property type="match status" value="1"/>
</dbReference>
<comment type="domain">
    <text evidence="21">Modular enzyme with four functionally distinct domains. The isolated Hcy-binding domain catalyzes methyl transfer from free methylcobalamin to homocysteine. The Hcy-binding domain in association with the pterin-binding domain catalyzes the methylation of cob(I)alamin by methyltetrahydrofolate and the methylation of homocysteine. The B12-binding domain binds the cofactor. The AdoMet activation domain binds S-adenosyl-L-methionine. Under aerobic conditions cob(I)alamin can be converted to inactive cob(II)alamin. Reductive methylation by S-adenosyl-L-methionine and flavodoxin regenerates methylcobalamin.</text>
</comment>
<comment type="caution">
    <text evidence="28">The sequence shown here is derived from an EMBL/GenBank/DDBJ whole genome shotgun (WGS) entry which is preliminary data.</text>
</comment>
<name>A0ABV7VR07_9GAMM</name>
<evidence type="ECO:0000313" key="28">
    <source>
        <dbReference type="EMBL" id="MFC3679965.1"/>
    </source>
</evidence>
<keyword evidence="8 21" id="KW-0489">Methyltransferase</keyword>
<dbReference type="PROSITE" id="PS51337">
    <property type="entry name" value="B12_BINDING_NTER"/>
    <property type="match status" value="1"/>
</dbReference>
<protein>
    <recommendedName>
        <fullName evidence="7 20">Methionine synthase</fullName>
        <ecNumber evidence="6 20">2.1.1.13</ecNumber>
    </recommendedName>
    <alternativeName>
        <fullName evidence="19 21">5-methyltetrahydrofolate--homocysteine methyltransferase</fullName>
    </alternativeName>
</protein>
<keyword evidence="29" id="KW-1185">Reference proteome</keyword>
<dbReference type="InterPro" id="IPR011005">
    <property type="entry name" value="Dihydropteroate_synth-like_sf"/>
</dbReference>
<dbReference type="SUPFAM" id="SSF56507">
    <property type="entry name" value="Methionine synthase activation domain-like"/>
    <property type="match status" value="1"/>
</dbReference>
<dbReference type="EC" id="2.1.1.13" evidence="6 20"/>
<sequence length="1247" mass="138015">MSQSATSLTELRQQRIARLKADMEQRIHILDGGMGTLIQSHQLEEKDYRGERFADLEQDVKGNNDLLVLTQPEIIAGIHRQYFMAGADIVETNTFNSTRVSQADYQLEALVPELNREAAALARRVAEQVEAETGVPRYVAGVLGPTSKTASISPDVNDPGFRNITFDQLVEEYVEATTALMDGGADLILIETVFDTLNAKAAIFAVQEAFERQGEELPIMISGTITDASGRTLSGQTAEAFWNSIAHARPLSVGLNCALGAEELRPHIEELSNKVSTFISAHPNAGLPNEFGEYDQSPEEMAVIVEEFAASGFLNIIGGCCGTAPAHIQAIAEAVKKHPPRNIPSIKPACRLSGLEPFNFDENSLFVNVGERANVTGSARFKRLIKEEAYDEALEVARVQVENGAQIIDINMDEGMLDSEAAMVRYLNLIASEPDISRVPIMVDSSKWEIIEAGLKCIQGKAVVNSISLKEGEQEFIDKAKRCLRYGAAVVVMAFDEAGQADTVARKNEICERSYRVLVDKVGFPPEDIIFDPNIFAVATGIDEHNNYAVDFIESCEYITNNLPHAKISGGVSNVSFSFRGNEPVREAIHSVFLYYAIQNGMSMGIVNAGQLAVYDDLPGELKDRVEDVILNKRDDATDRLLEIAEKYRGDGSIQEKENEEWRELPVRERLTHALVKGINSYVEQDTEEARQQFDRPIEVIEGPLMDGMNVVGDLFGSGKMFLPQVVKSARVMKQAVAYLLPFIEDEKDGASQSQGKILMATVKGDVHDIGKNIVGVVLQCNNFEVVDLGVMVPAEKILKVAKEENCDIIGLSGLITPSLDEMVHVAREMQRLDYHLPLLIGGATTSKAHTAVKIEPQYQNDIATYVADASRAVGVAQKLVNAQDKTDFIAERRAEYEKVRERSANRKAKPLLSYDKATANAFDGGWASDNQSDGYQPPVPNKLGLSVYDDFDLAELVDYIDWTPFFISWELAGKFPRILEDEVVGEAATNLYNDARAMLQRIVDEKLFTAKGVVGIWPAQRRGADDIVVFRGDDSGEQRDQEIALLHQLRQQTDKPNDQPNYSLADYIAPEGSVNDYVGAFVVTTGLEAETLAQQYDDNHDDYNSIMIKALADRLAEAFAERLHEIVRKDIWGYASDETLDNEALIKEAYKGIRPAPGYPACPDHTEKTTLFELLDATRHTGVTLTENYAMYPAASVSGWYFSHPQAKYFGLGKIDKDQVENIAQRKGMATDTMERWLAPNLSYDR</sequence>
<dbReference type="GO" id="GO:0008705">
    <property type="term" value="F:methionine synthase activity"/>
    <property type="evidence" value="ECO:0007669"/>
    <property type="project" value="UniProtKB-EC"/>
</dbReference>
<feature type="domain" description="AdoMet activation" evidence="25">
    <location>
        <begin position="906"/>
        <end position="1247"/>
    </location>
</feature>
<evidence type="ECO:0000256" key="13">
    <source>
        <dbReference type="ARBA" id="ARBA00022723"/>
    </source>
</evidence>
<dbReference type="InterPro" id="IPR003759">
    <property type="entry name" value="Cbl-bd_cap"/>
</dbReference>
<evidence type="ECO:0000256" key="2">
    <source>
        <dbReference type="ARBA" id="ARBA00001947"/>
    </source>
</evidence>
<reference evidence="29" key="1">
    <citation type="journal article" date="2019" name="Int. J. Syst. Evol. Microbiol.">
        <title>The Global Catalogue of Microorganisms (GCM) 10K type strain sequencing project: providing services to taxonomists for standard genome sequencing and annotation.</title>
        <authorList>
            <consortium name="The Broad Institute Genomics Platform"/>
            <consortium name="The Broad Institute Genome Sequencing Center for Infectious Disease"/>
            <person name="Wu L."/>
            <person name="Ma J."/>
        </authorList>
    </citation>
    <scope>NUCLEOTIDE SEQUENCE [LARGE SCALE GENOMIC DNA]</scope>
    <source>
        <strain evidence="29">KCTC 42424</strain>
    </source>
</reference>
<dbReference type="InterPro" id="IPR033706">
    <property type="entry name" value="Met_synthase_B12-bd"/>
</dbReference>
<dbReference type="Gene3D" id="1.10.288.10">
    <property type="entry name" value="Cobalamin-dependent Methionine Synthase, domain 2"/>
    <property type="match status" value="1"/>
</dbReference>
<dbReference type="RefSeq" id="WP_376865782.1">
    <property type="nucleotide sequence ID" value="NZ_JBHRYB010000005.1"/>
</dbReference>
<keyword evidence="16 21" id="KW-0486">Methionine biosynthesis</keyword>
<evidence type="ECO:0000256" key="11">
    <source>
        <dbReference type="ARBA" id="ARBA00022679"/>
    </source>
</evidence>
<dbReference type="InterPro" id="IPR036589">
    <property type="entry name" value="HCY_dom_sf"/>
</dbReference>
<feature type="domain" description="B12-binding N-terminal" evidence="27">
    <location>
        <begin position="658"/>
        <end position="752"/>
    </location>
</feature>
<comment type="function">
    <text evidence="18 21">Catalyzes the transfer of a methyl group from methyl-cobalamin to homocysteine, yielding enzyme-bound cob(I)alamin and methionine. Subsequently, remethylates the cofactor using methyltetrahydrofolate.</text>
</comment>
<dbReference type="SMART" id="SM01018">
    <property type="entry name" value="B12-binding_2"/>
    <property type="match status" value="1"/>
</dbReference>
<dbReference type="Gene3D" id="3.40.50.280">
    <property type="entry name" value="Cobalamin-binding domain"/>
    <property type="match status" value="1"/>
</dbReference>
<evidence type="ECO:0000256" key="10">
    <source>
        <dbReference type="ARBA" id="ARBA00022628"/>
    </source>
</evidence>
<feature type="binding site" evidence="22">
    <location>
        <position position="321"/>
    </location>
    <ligand>
        <name>Zn(2+)</name>
        <dbReference type="ChEBI" id="CHEBI:29105"/>
    </ligand>
</feature>
<keyword evidence="15 21" id="KW-0862">Zinc</keyword>
<comment type="cofactor">
    <cofactor evidence="3 21">
        <name>methylcob(III)alamin</name>
        <dbReference type="ChEBI" id="CHEBI:28115"/>
    </cofactor>
</comment>
<evidence type="ECO:0000256" key="16">
    <source>
        <dbReference type="ARBA" id="ARBA00023167"/>
    </source>
</evidence>
<dbReference type="GO" id="GO:0032259">
    <property type="term" value="P:methylation"/>
    <property type="evidence" value="ECO:0007669"/>
    <property type="project" value="UniProtKB-KW"/>
</dbReference>
<evidence type="ECO:0000256" key="20">
    <source>
        <dbReference type="NCBIfam" id="TIGR02082"/>
    </source>
</evidence>
<evidence type="ECO:0000259" key="23">
    <source>
        <dbReference type="PROSITE" id="PS50970"/>
    </source>
</evidence>
<dbReference type="PROSITE" id="PS50972">
    <property type="entry name" value="PTERIN_BINDING"/>
    <property type="match status" value="1"/>
</dbReference>
<evidence type="ECO:0000256" key="4">
    <source>
        <dbReference type="ARBA" id="ARBA00005178"/>
    </source>
</evidence>
<evidence type="ECO:0000256" key="18">
    <source>
        <dbReference type="ARBA" id="ARBA00025552"/>
    </source>
</evidence>
<dbReference type="PROSITE" id="PS50970">
    <property type="entry name" value="HCY"/>
    <property type="match status" value="1"/>
</dbReference>
<keyword evidence="9 21" id="KW-0028">Amino-acid biosynthesis</keyword>
<evidence type="ECO:0000256" key="15">
    <source>
        <dbReference type="ARBA" id="ARBA00022833"/>
    </source>
</evidence>
<evidence type="ECO:0000256" key="14">
    <source>
        <dbReference type="ARBA" id="ARBA00022737"/>
    </source>
</evidence>
<proteinExistence type="inferred from homology"/>
<dbReference type="NCBIfam" id="TIGR02082">
    <property type="entry name" value="metH"/>
    <property type="match status" value="1"/>
</dbReference>
<dbReference type="InterPro" id="IPR050554">
    <property type="entry name" value="Met_Synthase/Corrinoid"/>
</dbReference>
<organism evidence="28 29">
    <name type="scientific">Bacterioplanoides pacificum</name>
    <dbReference type="NCBI Taxonomy" id="1171596"/>
    <lineage>
        <taxon>Bacteria</taxon>
        <taxon>Pseudomonadati</taxon>
        <taxon>Pseudomonadota</taxon>
        <taxon>Gammaproteobacteria</taxon>
        <taxon>Oceanospirillales</taxon>
        <taxon>Oceanospirillaceae</taxon>
        <taxon>Bacterioplanoides</taxon>
    </lineage>
</organism>
<evidence type="ECO:0000256" key="12">
    <source>
        <dbReference type="ARBA" id="ARBA00022691"/>
    </source>
</evidence>
<dbReference type="SUPFAM" id="SSF82282">
    <property type="entry name" value="Homocysteine S-methyltransferase"/>
    <property type="match status" value="1"/>
</dbReference>
<dbReference type="EMBL" id="JBHRYB010000005">
    <property type="protein sequence ID" value="MFC3679965.1"/>
    <property type="molecule type" value="Genomic_DNA"/>
</dbReference>
<feature type="domain" description="B12-binding" evidence="26">
    <location>
        <begin position="755"/>
        <end position="891"/>
    </location>
</feature>
<evidence type="ECO:0000259" key="26">
    <source>
        <dbReference type="PROSITE" id="PS51332"/>
    </source>
</evidence>
<dbReference type="CDD" id="cd02069">
    <property type="entry name" value="methionine_synthase_B12_BD"/>
    <property type="match status" value="1"/>
</dbReference>
<dbReference type="InterPro" id="IPR036724">
    <property type="entry name" value="Cobalamin-bd_sf"/>
</dbReference>
<evidence type="ECO:0000256" key="7">
    <source>
        <dbReference type="ARBA" id="ARBA00013998"/>
    </source>
</evidence>
<comment type="cofactor">
    <cofactor evidence="2 21 22">
        <name>Zn(2+)</name>
        <dbReference type="ChEBI" id="CHEBI:29105"/>
    </cofactor>
</comment>
<gene>
    <name evidence="28" type="primary">metH</name>
    <name evidence="28" type="ORF">ACFOMG_07545</name>
</gene>
<dbReference type="InterPro" id="IPR003726">
    <property type="entry name" value="HCY_dom"/>
</dbReference>
<keyword evidence="11 21" id="KW-0808">Transferase</keyword>
<keyword evidence="10 21" id="KW-0846">Cobalamin</keyword>
<accession>A0ABV7VR07</accession>
<feature type="domain" description="Hcy-binding" evidence="23">
    <location>
        <begin position="16"/>
        <end position="335"/>
    </location>
</feature>
<evidence type="ECO:0000256" key="19">
    <source>
        <dbReference type="ARBA" id="ARBA00031040"/>
    </source>
</evidence>
<dbReference type="Gene3D" id="3.20.20.330">
    <property type="entry name" value="Homocysteine-binding-like domain"/>
    <property type="match status" value="1"/>
</dbReference>
<dbReference type="InterPro" id="IPR011822">
    <property type="entry name" value="MetH"/>
</dbReference>
<keyword evidence="12 21" id="KW-0949">S-adenosyl-L-methionine</keyword>
<dbReference type="SUPFAM" id="SSF47644">
    <property type="entry name" value="Methionine synthase domain"/>
    <property type="match status" value="1"/>
</dbReference>
<evidence type="ECO:0000256" key="9">
    <source>
        <dbReference type="ARBA" id="ARBA00022605"/>
    </source>
</evidence>
<keyword evidence="17 21" id="KW-0170">Cobalt</keyword>
<dbReference type="InterPro" id="IPR037010">
    <property type="entry name" value="VitB12-dep_Met_synth_activ_sf"/>
</dbReference>
<dbReference type="CDD" id="cd00740">
    <property type="entry name" value="MeTr"/>
    <property type="match status" value="1"/>
</dbReference>
<dbReference type="InterPro" id="IPR036594">
    <property type="entry name" value="Meth_synthase_dom"/>
</dbReference>
<dbReference type="NCBIfam" id="NF007024">
    <property type="entry name" value="PRK09490.1"/>
    <property type="match status" value="1"/>
</dbReference>
<dbReference type="Pfam" id="PF02607">
    <property type="entry name" value="B12-binding_2"/>
    <property type="match status" value="1"/>
</dbReference>
<evidence type="ECO:0000259" key="25">
    <source>
        <dbReference type="PROSITE" id="PS50974"/>
    </source>
</evidence>
<dbReference type="SUPFAM" id="SSF51717">
    <property type="entry name" value="Dihydropteroate synthetase-like"/>
    <property type="match status" value="1"/>
</dbReference>
<dbReference type="Pfam" id="PF02965">
    <property type="entry name" value="Met_synt_B12"/>
    <property type="match status" value="1"/>
</dbReference>
<dbReference type="InterPro" id="IPR000489">
    <property type="entry name" value="Pterin-binding_dom"/>
</dbReference>
<evidence type="ECO:0000256" key="6">
    <source>
        <dbReference type="ARBA" id="ARBA00012032"/>
    </source>
</evidence>
<comment type="pathway">
    <text evidence="4 21">Amino-acid biosynthesis; L-methionine biosynthesis via de novo pathway; L-methionine from L-homocysteine (MetH route): step 1/1.</text>
</comment>
<evidence type="ECO:0000259" key="24">
    <source>
        <dbReference type="PROSITE" id="PS50972"/>
    </source>
</evidence>
<evidence type="ECO:0000256" key="17">
    <source>
        <dbReference type="ARBA" id="ARBA00023285"/>
    </source>
</evidence>
<dbReference type="PANTHER" id="PTHR45833:SF1">
    <property type="entry name" value="METHIONINE SYNTHASE"/>
    <property type="match status" value="1"/>
</dbReference>
<dbReference type="PANTHER" id="PTHR45833">
    <property type="entry name" value="METHIONINE SYNTHASE"/>
    <property type="match status" value="1"/>
</dbReference>
<evidence type="ECO:0000256" key="8">
    <source>
        <dbReference type="ARBA" id="ARBA00022603"/>
    </source>
</evidence>
<evidence type="ECO:0000256" key="3">
    <source>
        <dbReference type="ARBA" id="ARBA00001956"/>
    </source>
</evidence>
<evidence type="ECO:0000313" key="29">
    <source>
        <dbReference type="Proteomes" id="UP001595722"/>
    </source>
</evidence>
<keyword evidence="14" id="KW-0677">Repeat</keyword>
<evidence type="ECO:0000256" key="1">
    <source>
        <dbReference type="ARBA" id="ARBA00001700"/>
    </source>
</evidence>
<feature type="binding site" evidence="22">
    <location>
        <position position="320"/>
    </location>
    <ligand>
        <name>Zn(2+)</name>
        <dbReference type="ChEBI" id="CHEBI:29105"/>
    </ligand>
</feature>
<keyword evidence="13 21" id="KW-0479">Metal-binding</keyword>
<dbReference type="Proteomes" id="UP001595722">
    <property type="component" value="Unassembled WGS sequence"/>
</dbReference>
<dbReference type="Gene3D" id="1.10.1240.10">
    <property type="entry name" value="Methionine synthase domain"/>
    <property type="match status" value="1"/>
</dbReference>
<dbReference type="Gene3D" id="3.10.196.10">
    <property type="entry name" value="Vitamin B12-dependent methionine synthase, activation domain"/>
    <property type="match status" value="1"/>
</dbReference>
<comment type="similarity">
    <text evidence="5">Belongs to the vitamin-B12 dependent methionine synthase family.</text>
</comment>